<dbReference type="AlphaFoldDB" id="A0A3B1D999"/>
<feature type="region of interest" description="Disordered" evidence="1">
    <location>
        <begin position="1"/>
        <end position="20"/>
    </location>
</feature>
<reference evidence="2" key="1">
    <citation type="submission" date="2018-06" db="EMBL/GenBank/DDBJ databases">
        <authorList>
            <person name="Zhirakovskaya E."/>
        </authorList>
    </citation>
    <scope>NUCLEOTIDE SEQUENCE</scope>
</reference>
<name>A0A3B1D999_9ZZZZ</name>
<organism evidence="2">
    <name type="scientific">hydrothermal vent metagenome</name>
    <dbReference type="NCBI Taxonomy" id="652676"/>
    <lineage>
        <taxon>unclassified sequences</taxon>
        <taxon>metagenomes</taxon>
        <taxon>ecological metagenomes</taxon>
    </lineage>
</organism>
<dbReference type="EMBL" id="UOGK01000236">
    <property type="protein sequence ID" value="VAX39426.1"/>
    <property type="molecule type" value="Genomic_DNA"/>
</dbReference>
<protein>
    <submittedName>
        <fullName evidence="2">Uncharacterized protein</fullName>
    </submittedName>
</protein>
<accession>A0A3B1D999</accession>
<proteinExistence type="predicted"/>
<sequence>MENGQTSTSQPAQEHPEPKTIREAIVEIVSDSGEGAQKAGQSFATVGAKGGNGVWTVEIIPAEIKPPARSRAGASGIRIRLGSEQITNMGDSADI</sequence>
<feature type="non-terminal residue" evidence="2">
    <location>
        <position position="95"/>
    </location>
</feature>
<evidence type="ECO:0000256" key="1">
    <source>
        <dbReference type="SAM" id="MobiDB-lite"/>
    </source>
</evidence>
<feature type="compositionally biased region" description="Polar residues" evidence="1">
    <location>
        <begin position="1"/>
        <end position="12"/>
    </location>
</feature>
<evidence type="ECO:0000313" key="2">
    <source>
        <dbReference type="EMBL" id="VAX39426.1"/>
    </source>
</evidence>
<gene>
    <name evidence="2" type="ORF">MNBD_PLANCTO03-268</name>
</gene>